<gene>
    <name evidence="2" type="ORF">KEG57_35990</name>
</gene>
<dbReference type="EMBL" id="JAGTJJ010000033">
    <property type="protein sequence ID" value="MDC3985938.1"/>
    <property type="molecule type" value="Genomic_DNA"/>
</dbReference>
<evidence type="ECO:0000256" key="1">
    <source>
        <dbReference type="SAM" id="Phobius"/>
    </source>
</evidence>
<protein>
    <submittedName>
        <fullName evidence="2">Uncharacterized protein</fullName>
    </submittedName>
</protein>
<dbReference type="AlphaFoldDB" id="A0A9X3XBX4"/>
<sequence length="48" mass="5225">MRNPSTLEVTVMSRLSRFLRDPKAVSKALRIAAAVITLVAQIITICLG</sequence>
<dbReference type="Proteomes" id="UP001151081">
    <property type="component" value="Unassembled WGS sequence"/>
</dbReference>
<organism evidence="2 3">
    <name type="scientific">Polyangium jinanense</name>
    <dbReference type="NCBI Taxonomy" id="2829994"/>
    <lineage>
        <taxon>Bacteria</taxon>
        <taxon>Pseudomonadati</taxon>
        <taxon>Myxococcota</taxon>
        <taxon>Polyangia</taxon>
        <taxon>Polyangiales</taxon>
        <taxon>Polyangiaceae</taxon>
        <taxon>Polyangium</taxon>
    </lineage>
</organism>
<accession>A0A9X3XBX4</accession>
<keyword evidence="3" id="KW-1185">Reference proteome</keyword>
<keyword evidence="1" id="KW-1133">Transmembrane helix</keyword>
<keyword evidence="1" id="KW-0812">Transmembrane</keyword>
<feature type="transmembrane region" description="Helical" evidence="1">
    <location>
        <begin position="28"/>
        <end position="47"/>
    </location>
</feature>
<comment type="caution">
    <text evidence="2">The sequence shown here is derived from an EMBL/GenBank/DDBJ whole genome shotgun (WGS) entry which is preliminary data.</text>
</comment>
<evidence type="ECO:0000313" key="2">
    <source>
        <dbReference type="EMBL" id="MDC3985938.1"/>
    </source>
</evidence>
<name>A0A9X3XBX4_9BACT</name>
<proteinExistence type="predicted"/>
<keyword evidence="1" id="KW-0472">Membrane</keyword>
<evidence type="ECO:0000313" key="3">
    <source>
        <dbReference type="Proteomes" id="UP001151081"/>
    </source>
</evidence>
<reference evidence="2 3" key="1">
    <citation type="submission" date="2021-04" db="EMBL/GenBank/DDBJ databases">
        <title>Genome analysis of Polyangium sp.</title>
        <authorList>
            <person name="Li Y."/>
            <person name="Wang J."/>
        </authorList>
    </citation>
    <scope>NUCLEOTIDE SEQUENCE [LARGE SCALE GENOMIC DNA]</scope>
    <source>
        <strain evidence="2 3">SDU14</strain>
    </source>
</reference>